<organism evidence="1">
    <name type="scientific">invertebrate metagenome</name>
    <dbReference type="NCBI Taxonomy" id="1711999"/>
    <lineage>
        <taxon>unclassified sequences</taxon>
        <taxon>metagenomes</taxon>
        <taxon>organismal metagenomes</taxon>
    </lineage>
</organism>
<evidence type="ECO:0000313" key="1">
    <source>
        <dbReference type="EMBL" id="PJE79458.1"/>
    </source>
</evidence>
<protein>
    <submittedName>
        <fullName evidence="1">Uncharacterized protein</fullName>
    </submittedName>
</protein>
<accession>A0A2H9T8H5</accession>
<dbReference type="AlphaFoldDB" id="A0A2H9T8H5"/>
<sequence length="143" mass="16603">MKNKQVQQLLHDIKSLSPQQFGILQQVISCFLQNRIAAMILKIRLNAGFPAIPIVLIARCWMSSATAFGQAKQCHRIFNAFTKTPLSRLRHNHSGRWSRYQKEMTRSTTLRKAAKICEITLKTAFLWRHKIWQIVNNDQTKKA</sequence>
<gene>
    <name evidence="1" type="ORF">CI610_01555</name>
</gene>
<dbReference type="EMBL" id="NSIT01000067">
    <property type="protein sequence ID" value="PJE79458.1"/>
    <property type="molecule type" value="Genomic_DNA"/>
</dbReference>
<comment type="caution">
    <text evidence="1">The sequence shown here is derived from an EMBL/GenBank/DDBJ whole genome shotgun (WGS) entry which is preliminary data.</text>
</comment>
<reference evidence="1" key="1">
    <citation type="journal article" date="2017" name="Appl. Environ. Microbiol.">
        <title>Molecular characterization of an Endozoicomonas-like organism causing infection in king scallop Pecten maximus L.</title>
        <authorList>
            <person name="Cano I."/>
            <person name="van Aerle R."/>
            <person name="Ross S."/>
            <person name="Verner-Jeffreys D.W."/>
            <person name="Paley R.K."/>
            <person name="Rimmer G."/>
            <person name="Ryder D."/>
            <person name="Hooper P."/>
            <person name="Stone D."/>
            <person name="Feist S.W."/>
        </authorList>
    </citation>
    <scope>NUCLEOTIDE SEQUENCE</scope>
</reference>
<name>A0A2H9T8H5_9ZZZZ</name>
<proteinExistence type="predicted"/>